<evidence type="ECO:0000259" key="2">
    <source>
        <dbReference type="Pfam" id="PF18885"/>
    </source>
</evidence>
<sequence>MRSIRPVSLVVGASLALFLGVPTIAATEPASAVPNAAVGDAISLDDASLVDEPQVQLSGEVLVIVSEPPLDADPAESHHDLTSYLVVTDEGVSVPIAGAVPQGVASGDEFSGTVAVPQAVIDELPTASASAVESSTDARPLDEDSLAAADVLDAAVAHAVALPVAEASVAAGPLAAAGIAKAHEVKIVMITPVGAAASGMTDAAVRDVVAKSTVFWSTASRGLVPSFTTDPAIPRFASATACNNSPMARWNEAAGLLGYPSADAYLNAAPAGVEWHLMVVLPASCLTASGPGVASVGSGLHSGGVLQVVIDAGVDRQVITHELGHNLSLGHSNLDHCAADAATAGCIEYGYEDRYDVMGVSIGGMDAKPTALNARHQVALGFQTVSAGNRYDLTAGSAVNTTVTIGRIDGGAAPTILEVVDPQSSVTYYVEYRAGEAGAYYSAGRNVGIDTGRAVNLRPGVRLVRANGSGGSSVITQADATLGVGYARPYAAAGQSIQSPTGAVRVTVNSASESAGASVTVSFAPPTSQSVFRFWSPTMQSHFYTSSVSERDGIIARYPTEIWTYEGPRFEAFTTPVEGTVPLHRFWSERLGGHFYTANDGEKQSVIDGYDDDVWAYEGTAFYVYPNSYTATPTLSVARFWSPQNQHHFYTASAEEAQLVRDNYPANIWTYEMENFRVPVG</sequence>
<comment type="caution">
    <text evidence="3">The sequence shown here is derived from an EMBL/GenBank/DDBJ whole genome shotgun (WGS) entry which is preliminary data.</text>
</comment>
<feature type="domain" description="DUF5648" evidence="2">
    <location>
        <begin position="531"/>
        <end position="672"/>
    </location>
</feature>
<reference evidence="3 4" key="1">
    <citation type="submission" date="2024-06" db="EMBL/GenBank/DDBJ databases">
        <title>Sorghum-associated microbial communities from plants grown in Nebraska, USA.</title>
        <authorList>
            <person name="Schachtman D."/>
        </authorList>
    </citation>
    <scope>NUCLEOTIDE SEQUENCE [LARGE SCALE GENOMIC DNA]</scope>
    <source>
        <strain evidence="3 4">2857</strain>
    </source>
</reference>
<keyword evidence="4" id="KW-1185">Reference proteome</keyword>
<evidence type="ECO:0000256" key="1">
    <source>
        <dbReference type="SAM" id="SignalP"/>
    </source>
</evidence>
<evidence type="ECO:0000313" key="4">
    <source>
        <dbReference type="Proteomes" id="UP001549257"/>
    </source>
</evidence>
<name>A0ABV2QJU8_9MICO</name>
<protein>
    <recommendedName>
        <fullName evidence="2">DUF5648 domain-containing protein</fullName>
    </recommendedName>
</protein>
<feature type="chain" id="PRO_5045689451" description="DUF5648 domain-containing protein" evidence="1">
    <location>
        <begin position="26"/>
        <end position="681"/>
    </location>
</feature>
<dbReference type="SUPFAM" id="SSF55486">
    <property type="entry name" value="Metalloproteases ('zincins'), catalytic domain"/>
    <property type="match status" value="1"/>
</dbReference>
<feature type="signal peptide" evidence="1">
    <location>
        <begin position="1"/>
        <end position="25"/>
    </location>
</feature>
<evidence type="ECO:0000313" key="3">
    <source>
        <dbReference type="EMBL" id="MET4581333.1"/>
    </source>
</evidence>
<proteinExistence type="predicted"/>
<dbReference type="EMBL" id="JBEPSJ010000001">
    <property type="protein sequence ID" value="MET4581333.1"/>
    <property type="molecule type" value="Genomic_DNA"/>
</dbReference>
<dbReference type="Proteomes" id="UP001549257">
    <property type="component" value="Unassembled WGS sequence"/>
</dbReference>
<gene>
    <name evidence="3" type="ORF">ABIE21_000823</name>
</gene>
<dbReference type="InterPro" id="IPR043708">
    <property type="entry name" value="DUF5648"/>
</dbReference>
<organism evidence="3 4">
    <name type="scientific">Conyzicola nivalis</name>
    <dbReference type="NCBI Taxonomy" id="1477021"/>
    <lineage>
        <taxon>Bacteria</taxon>
        <taxon>Bacillati</taxon>
        <taxon>Actinomycetota</taxon>
        <taxon>Actinomycetes</taxon>
        <taxon>Micrococcales</taxon>
        <taxon>Microbacteriaceae</taxon>
        <taxon>Conyzicola</taxon>
    </lineage>
</organism>
<keyword evidence="1" id="KW-0732">Signal</keyword>
<accession>A0ABV2QJU8</accession>
<dbReference type="RefSeq" id="WP_354023512.1">
    <property type="nucleotide sequence ID" value="NZ_JBEPSJ010000001.1"/>
</dbReference>
<dbReference type="Pfam" id="PF18885">
    <property type="entry name" value="DUF5648"/>
    <property type="match status" value="1"/>
</dbReference>